<feature type="domain" description="Ferritin-like diiron" evidence="2">
    <location>
        <begin position="176"/>
        <end position="245"/>
    </location>
</feature>
<reference evidence="3 4" key="2">
    <citation type="submission" date="2020-04" db="EMBL/GenBank/DDBJ databases">
        <title>Complete genome sequence of Alteromonas pelagimontana 5.12T.</title>
        <authorList>
            <person name="Sinha R.K."/>
            <person name="Krishnan K.P."/>
            <person name="Kurian J.P."/>
        </authorList>
    </citation>
    <scope>NUCLEOTIDE SEQUENCE [LARGE SCALE GENOMIC DNA]</scope>
    <source>
        <strain evidence="3 4">5.12</strain>
    </source>
</reference>
<keyword evidence="4" id="KW-1185">Reference proteome</keyword>
<organism evidence="3 4">
    <name type="scientific">Alteromonas pelagimontana</name>
    <dbReference type="NCBI Taxonomy" id="1858656"/>
    <lineage>
        <taxon>Bacteria</taxon>
        <taxon>Pseudomonadati</taxon>
        <taxon>Pseudomonadota</taxon>
        <taxon>Gammaproteobacteria</taxon>
        <taxon>Alteromonadales</taxon>
        <taxon>Alteromonadaceae</taxon>
        <taxon>Alteromonas/Salinimonas group</taxon>
        <taxon>Alteromonas</taxon>
    </lineage>
</organism>
<dbReference type="PROSITE" id="PS50905">
    <property type="entry name" value="FERRITIN_LIKE"/>
    <property type="match status" value="1"/>
</dbReference>
<dbReference type="KEGG" id="apel:CA267_009590"/>
<evidence type="ECO:0000313" key="4">
    <source>
        <dbReference type="Proteomes" id="UP000219285"/>
    </source>
</evidence>
<dbReference type="InterPro" id="IPR012347">
    <property type="entry name" value="Ferritin-like"/>
</dbReference>
<dbReference type="SUPFAM" id="SSF47240">
    <property type="entry name" value="Ferritin-like"/>
    <property type="match status" value="1"/>
</dbReference>
<feature type="region of interest" description="Disordered" evidence="1">
    <location>
        <begin position="1"/>
        <end position="37"/>
    </location>
</feature>
<dbReference type="InterPro" id="IPR009040">
    <property type="entry name" value="Ferritin-like_diiron"/>
</dbReference>
<sequence length="245" mass="27192">MEQTTKLGANKTGIDTSPEDSKKMIEGANGSVGDLRGTNDGADLKSFSKFYLENAEPLGSVPMPATFKGMAKSTLKMVTGHHPQVFVNKLGERLAYERAGVRMYEQLIIKCRHAAEKGLTEIEVPLEKLEEFRNEEQEHFEMLKHCLEKLGCDPTAQTPDADASAVASSGIMKVIVDPRTSVSQSLQAILALELTDNAAWDLLVKLAKDMGMGDMAKKFEHALAQEDDHVKHVRQWYEKSIRMQD</sequence>
<name>A0A6M4MCV9_9ALTE</name>
<accession>A0A6M4MCV9</accession>
<dbReference type="Pfam" id="PF00210">
    <property type="entry name" value="Ferritin"/>
    <property type="match status" value="1"/>
</dbReference>
<reference evidence="4" key="1">
    <citation type="submission" date="2014-12" db="EMBL/GenBank/DDBJ databases">
        <title>Complete genome sequence of a multi-drug resistant Klebsiella pneumoniae.</title>
        <authorList>
            <person name="Hua X."/>
            <person name="Chen Q."/>
            <person name="Li X."/>
            <person name="Feng Y."/>
            <person name="Ruan Z."/>
            <person name="Yu Y."/>
        </authorList>
    </citation>
    <scope>NUCLEOTIDE SEQUENCE [LARGE SCALE GENOMIC DNA]</scope>
    <source>
        <strain evidence="4">5.12</strain>
    </source>
</reference>
<protein>
    <submittedName>
        <fullName evidence="3">Ferritin-like domain-containing protein</fullName>
    </submittedName>
</protein>
<dbReference type="RefSeq" id="WP_075607693.1">
    <property type="nucleotide sequence ID" value="NZ_CP052766.1"/>
</dbReference>
<evidence type="ECO:0000259" key="2">
    <source>
        <dbReference type="PROSITE" id="PS50905"/>
    </source>
</evidence>
<evidence type="ECO:0000256" key="1">
    <source>
        <dbReference type="SAM" id="MobiDB-lite"/>
    </source>
</evidence>
<dbReference type="InterPro" id="IPR008331">
    <property type="entry name" value="Ferritin_DPS_dom"/>
</dbReference>
<proteinExistence type="predicted"/>
<dbReference type="OrthoDB" id="5291582at2"/>
<dbReference type="GO" id="GO:0008199">
    <property type="term" value="F:ferric iron binding"/>
    <property type="evidence" value="ECO:0007669"/>
    <property type="project" value="InterPro"/>
</dbReference>
<dbReference type="CDD" id="cd00657">
    <property type="entry name" value="Ferritin_like"/>
    <property type="match status" value="1"/>
</dbReference>
<dbReference type="EMBL" id="CP052766">
    <property type="protein sequence ID" value="QJR81011.1"/>
    <property type="molecule type" value="Genomic_DNA"/>
</dbReference>
<dbReference type="Gene3D" id="1.20.1260.10">
    <property type="match status" value="1"/>
</dbReference>
<dbReference type="Proteomes" id="UP000219285">
    <property type="component" value="Chromosome"/>
</dbReference>
<evidence type="ECO:0000313" key="3">
    <source>
        <dbReference type="EMBL" id="QJR81011.1"/>
    </source>
</evidence>
<dbReference type="InterPro" id="IPR009078">
    <property type="entry name" value="Ferritin-like_SF"/>
</dbReference>
<gene>
    <name evidence="3" type="ORF">CA267_009590</name>
</gene>
<dbReference type="AlphaFoldDB" id="A0A6M4MCV9"/>